<accession>A0A5N6NN03</accession>
<evidence type="ECO:0000256" key="15">
    <source>
        <dbReference type="PROSITE-ProRule" id="PRU00282"/>
    </source>
</evidence>
<evidence type="ECO:0000313" key="19">
    <source>
        <dbReference type="EMBL" id="KAD4982509.1"/>
    </source>
</evidence>
<dbReference type="PANTHER" id="PTHR45635">
    <property type="entry name" value="ADP,ATP CARRIER PROTEIN 1-RELATED-RELATED"/>
    <property type="match status" value="1"/>
</dbReference>
<keyword evidence="5" id="KW-0050">Antiport</keyword>
<evidence type="ECO:0000256" key="11">
    <source>
        <dbReference type="ARBA" id="ARBA00023136"/>
    </source>
</evidence>
<feature type="repeat" description="Solcar" evidence="15">
    <location>
        <begin position="235"/>
        <end position="321"/>
    </location>
</feature>
<evidence type="ECO:0000256" key="17">
    <source>
        <dbReference type="RuleBase" id="RU368008"/>
    </source>
</evidence>
<dbReference type="PROSITE" id="PS50920">
    <property type="entry name" value="SOLCAR"/>
    <property type="match status" value="2"/>
</dbReference>
<evidence type="ECO:0000256" key="16">
    <source>
        <dbReference type="RuleBase" id="RU000488"/>
    </source>
</evidence>
<dbReference type="Gene3D" id="1.50.40.10">
    <property type="entry name" value="Mitochondrial carrier domain"/>
    <property type="match status" value="1"/>
</dbReference>
<dbReference type="Pfam" id="PF00153">
    <property type="entry name" value="Mito_carr"/>
    <property type="match status" value="2"/>
</dbReference>
<evidence type="ECO:0000256" key="5">
    <source>
        <dbReference type="ARBA" id="ARBA00022449"/>
    </source>
</evidence>
<dbReference type="GO" id="GO:0140021">
    <property type="term" value="P:mitochondrial ADP transmembrane transport"/>
    <property type="evidence" value="ECO:0007669"/>
    <property type="project" value="InterPro"/>
</dbReference>
<evidence type="ECO:0000256" key="18">
    <source>
        <dbReference type="SAM" id="MobiDB-lite"/>
    </source>
</evidence>
<keyword evidence="4 16" id="KW-0813">Transport</keyword>
<comment type="catalytic activity">
    <reaction evidence="12">
        <text>ADP(in) + ATP(out) = ADP(out) + ATP(in)</text>
        <dbReference type="Rhea" id="RHEA:34999"/>
        <dbReference type="ChEBI" id="CHEBI:30616"/>
        <dbReference type="ChEBI" id="CHEBI:456216"/>
    </reaction>
    <physiologicalReaction direction="left-to-right" evidence="12">
        <dbReference type="Rhea" id="RHEA:35000"/>
    </physiologicalReaction>
</comment>
<keyword evidence="6 15" id="KW-0812">Transmembrane</keyword>
<organism evidence="19 20">
    <name type="scientific">Mikania micrantha</name>
    <name type="common">bitter vine</name>
    <dbReference type="NCBI Taxonomy" id="192012"/>
    <lineage>
        <taxon>Eukaryota</taxon>
        <taxon>Viridiplantae</taxon>
        <taxon>Streptophyta</taxon>
        <taxon>Embryophyta</taxon>
        <taxon>Tracheophyta</taxon>
        <taxon>Spermatophyta</taxon>
        <taxon>Magnoliopsida</taxon>
        <taxon>eudicotyledons</taxon>
        <taxon>Gunneridae</taxon>
        <taxon>Pentapetalae</taxon>
        <taxon>asterids</taxon>
        <taxon>campanulids</taxon>
        <taxon>Asterales</taxon>
        <taxon>Asteraceae</taxon>
        <taxon>Asteroideae</taxon>
        <taxon>Heliantheae alliance</taxon>
        <taxon>Eupatorieae</taxon>
        <taxon>Mikania</taxon>
    </lineage>
</organism>
<evidence type="ECO:0000256" key="12">
    <source>
        <dbReference type="ARBA" id="ARBA00024143"/>
    </source>
</evidence>
<dbReference type="GO" id="GO:1990544">
    <property type="term" value="P:mitochondrial ATP transmembrane transport"/>
    <property type="evidence" value="ECO:0007669"/>
    <property type="project" value="InterPro"/>
</dbReference>
<evidence type="ECO:0000313" key="20">
    <source>
        <dbReference type="Proteomes" id="UP000326396"/>
    </source>
</evidence>
<evidence type="ECO:0000256" key="2">
    <source>
        <dbReference type="ARBA" id="ARBA00006375"/>
    </source>
</evidence>
<dbReference type="Proteomes" id="UP000326396">
    <property type="component" value="Linkage Group LG18"/>
</dbReference>
<evidence type="ECO:0000256" key="3">
    <source>
        <dbReference type="ARBA" id="ARBA00011245"/>
    </source>
</evidence>
<dbReference type="OrthoDB" id="270584at2759"/>
<evidence type="ECO:0000256" key="6">
    <source>
        <dbReference type="ARBA" id="ARBA00022692"/>
    </source>
</evidence>
<reference evidence="19 20" key="1">
    <citation type="submission" date="2019-05" db="EMBL/GenBank/DDBJ databases">
        <title>Mikania micrantha, genome provides insights into the molecular mechanism of rapid growth.</title>
        <authorList>
            <person name="Liu B."/>
        </authorList>
    </citation>
    <scope>NUCLEOTIDE SEQUENCE [LARGE SCALE GENOMIC DNA]</scope>
    <source>
        <strain evidence="19">NLD-2019</strain>
        <tissue evidence="19">Leaf</tissue>
    </source>
</reference>
<dbReference type="InterPro" id="IPR007608">
    <property type="entry name" value="Senescence_reg_S40"/>
</dbReference>
<comment type="similarity">
    <text evidence="13">Belongs to the senescence regulator S40 family.</text>
</comment>
<comment type="subcellular location">
    <subcellularLocation>
        <location evidence="17">Membrane</location>
        <topology evidence="17">Multi-pass membrane protein</topology>
    </subcellularLocation>
    <subcellularLocation>
        <location evidence="1">Mitochondrion inner membrane</location>
        <topology evidence="1">Multi-pass membrane protein</topology>
    </subcellularLocation>
</comment>
<dbReference type="InterPro" id="IPR002113">
    <property type="entry name" value="ADT_euk_type"/>
</dbReference>
<dbReference type="GO" id="GO:0010150">
    <property type="term" value="P:leaf senescence"/>
    <property type="evidence" value="ECO:0007669"/>
    <property type="project" value="UniProtKB-ARBA"/>
</dbReference>
<comment type="function">
    <text evidence="17">Catalyzes the exchange of ADP and ATP across the membrane.</text>
</comment>
<evidence type="ECO:0000256" key="13">
    <source>
        <dbReference type="ARBA" id="ARBA00034773"/>
    </source>
</evidence>
<dbReference type="GO" id="GO:0005743">
    <property type="term" value="C:mitochondrial inner membrane"/>
    <property type="evidence" value="ECO:0007669"/>
    <property type="project" value="UniProtKB-SubCell"/>
</dbReference>
<evidence type="ECO:0000256" key="14">
    <source>
        <dbReference type="ARBA" id="ARBA00045250"/>
    </source>
</evidence>
<dbReference type="EMBL" id="SZYD01000010">
    <property type="protein sequence ID" value="KAD4982509.1"/>
    <property type="molecule type" value="Genomic_DNA"/>
</dbReference>
<feature type="region of interest" description="Disordered" evidence="18">
    <location>
        <begin position="20"/>
        <end position="49"/>
    </location>
</feature>
<keyword evidence="20" id="KW-1185">Reference proteome</keyword>
<keyword evidence="10" id="KW-0496">Mitochondrion</keyword>
<dbReference type="PRINTS" id="PR00927">
    <property type="entry name" value="ADPTRNSLCASE"/>
</dbReference>
<name>A0A5N6NN03_9ASTR</name>
<comment type="function">
    <text evidence="14">ADP:ATP antiporter that mediates import of ADP into the mitochondrial matrix for ATP synthesis, and export of ATP out to fuel the cell. Cycles between the cytoplasmic-open state (c-state) and the matrix-open state (m-state): operates by the alternating access mechanism with a single substrate-binding site intermittently exposed to either the cytosolic (c-state) or matrix (m-state) side of the inner mitochondrial membrane.</text>
</comment>
<gene>
    <name evidence="19" type="ORF">E3N88_19180</name>
</gene>
<evidence type="ECO:0000256" key="1">
    <source>
        <dbReference type="ARBA" id="ARBA00004448"/>
    </source>
</evidence>
<comment type="similarity">
    <text evidence="2 16">Belongs to the mitochondrial carrier (TC 2.A.29) family.</text>
</comment>
<feature type="compositionally biased region" description="Basic residues" evidence="18">
    <location>
        <begin position="32"/>
        <end position="46"/>
    </location>
</feature>
<dbReference type="GO" id="GO:0005471">
    <property type="term" value="F:ATP:ADP antiporter activity"/>
    <property type="evidence" value="ECO:0007669"/>
    <property type="project" value="UniProtKB-UniRule"/>
</dbReference>
<dbReference type="Pfam" id="PF04520">
    <property type="entry name" value="Senescence_reg"/>
    <property type="match status" value="1"/>
</dbReference>
<comment type="subunit">
    <text evidence="3 17">Monomer.</text>
</comment>
<dbReference type="SUPFAM" id="SSF103506">
    <property type="entry name" value="Mitochondrial carrier"/>
    <property type="match status" value="1"/>
</dbReference>
<feature type="transmembrane region" description="Helical" evidence="17">
    <location>
        <begin position="237"/>
        <end position="258"/>
    </location>
</feature>
<evidence type="ECO:0000256" key="10">
    <source>
        <dbReference type="ARBA" id="ARBA00023128"/>
    </source>
</evidence>
<keyword evidence="7" id="KW-0677">Repeat</keyword>
<keyword evidence="8" id="KW-0809">Transit peptide</keyword>
<evidence type="ECO:0000256" key="7">
    <source>
        <dbReference type="ARBA" id="ARBA00022737"/>
    </source>
</evidence>
<dbReference type="InterPro" id="IPR018108">
    <property type="entry name" value="MCP_transmembrane"/>
</dbReference>
<proteinExistence type="inferred from homology"/>
<dbReference type="PRINTS" id="PR00926">
    <property type="entry name" value="MITOCARRIER"/>
</dbReference>
<evidence type="ECO:0000256" key="4">
    <source>
        <dbReference type="ARBA" id="ARBA00022448"/>
    </source>
</evidence>
<protein>
    <recommendedName>
        <fullName evidence="17">ADP/ATP translocase</fullName>
    </recommendedName>
    <alternativeName>
        <fullName evidence="17">ADP,ATP carrier protein</fullName>
    </alternativeName>
</protein>
<dbReference type="AlphaFoldDB" id="A0A5N6NN03"/>
<feature type="transmembrane region" description="Helical" evidence="17">
    <location>
        <begin position="198"/>
        <end position="217"/>
    </location>
</feature>
<keyword evidence="9 17" id="KW-1133">Transmembrane helix</keyword>
<dbReference type="PANTHER" id="PTHR45635:SF47">
    <property type="entry name" value="ADP,ATP CARRIER PROTEIN, MITOCHONDRIAL"/>
    <property type="match status" value="1"/>
</dbReference>
<keyword evidence="11 15" id="KW-0472">Membrane</keyword>
<feature type="repeat" description="Solcar" evidence="15">
    <location>
        <begin position="134"/>
        <end position="227"/>
    </location>
</feature>
<dbReference type="InterPro" id="IPR002067">
    <property type="entry name" value="MCP"/>
</dbReference>
<dbReference type="InterPro" id="IPR023395">
    <property type="entry name" value="MCP_dom_sf"/>
</dbReference>
<sequence length="332" mass="36598">MTDEEFDEFEVAFEEVQAQNTLESHTDQRQHCNLKTKNKKKTRKRSSPISIPKSISRVEYVESDLFEDDYEYERIVPPHVILGRRVARKVACSIYSGCGKASKGRELIQALNFAFKDYFKKLFNKKKDVDGYWMWFAGNLASGGAAGASSLFFVYSLDYARTRLANDAKAAKKGGGGRQFNGLIDVYKKTLATDGIAGLYRGFNISCVGIIVYRGLYFGLYDSLKPVLLTGSWQDSFTASFALGWAITNGAGLASYPIDTVRRRMMMTSGQAVKYKSSMDAFTQILKNEGAKSLFKGAGANILRAIAGAGVLSGYDKLQLLVFGKKYGSGGG</sequence>
<dbReference type="FunFam" id="1.50.40.10:FF:000393">
    <property type="entry name" value="Uncharacterized protein"/>
    <property type="match status" value="1"/>
</dbReference>
<evidence type="ECO:0000256" key="9">
    <source>
        <dbReference type="ARBA" id="ARBA00022989"/>
    </source>
</evidence>
<comment type="caution">
    <text evidence="19">The sequence shown here is derived from an EMBL/GenBank/DDBJ whole genome shotgun (WGS) entry which is preliminary data.</text>
</comment>
<evidence type="ECO:0000256" key="8">
    <source>
        <dbReference type="ARBA" id="ARBA00022946"/>
    </source>
</evidence>
<comment type="caution">
    <text evidence="17">Lacks conserved residue(s) required for the propagation of feature annotation.</text>
</comment>
<feature type="transmembrane region" description="Helical" evidence="17">
    <location>
        <begin position="132"/>
        <end position="155"/>
    </location>
</feature>